<comment type="caution">
    <text evidence="1">The sequence shown here is derived from an EMBL/GenBank/DDBJ whole genome shotgun (WGS) entry which is preliminary data.</text>
</comment>
<organism evidence="1 2">
    <name type="scientific">Didymodactylos carnosus</name>
    <dbReference type="NCBI Taxonomy" id="1234261"/>
    <lineage>
        <taxon>Eukaryota</taxon>
        <taxon>Metazoa</taxon>
        <taxon>Spiralia</taxon>
        <taxon>Gnathifera</taxon>
        <taxon>Rotifera</taxon>
        <taxon>Eurotatoria</taxon>
        <taxon>Bdelloidea</taxon>
        <taxon>Philodinida</taxon>
        <taxon>Philodinidae</taxon>
        <taxon>Didymodactylos</taxon>
    </lineage>
</organism>
<evidence type="ECO:0000313" key="1">
    <source>
        <dbReference type="EMBL" id="CAF4609577.1"/>
    </source>
</evidence>
<protein>
    <submittedName>
        <fullName evidence="1">Uncharacterized protein</fullName>
    </submittedName>
</protein>
<dbReference type="EMBL" id="CAJOBC010130077">
    <property type="protein sequence ID" value="CAF4609577.1"/>
    <property type="molecule type" value="Genomic_DNA"/>
</dbReference>
<gene>
    <name evidence="1" type="ORF">SRO942_LOCUS49156</name>
</gene>
<dbReference type="Proteomes" id="UP000681722">
    <property type="component" value="Unassembled WGS sequence"/>
</dbReference>
<name>A0A8S2Z5G2_9BILA</name>
<accession>A0A8S2Z5G2</accession>
<proteinExistence type="predicted"/>
<reference evidence="1" key="1">
    <citation type="submission" date="2021-02" db="EMBL/GenBank/DDBJ databases">
        <authorList>
            <person name="Nowell W R."/>
        </authorList>
    </citation>
    <scope>NUCLEOTIDE SEQUENCE</scope>
</reference>
<feature type="non-terminal residue" evidence="1">
    <location>
        <position position="13"/>
    </location>
</feature>
<sequence>MHGRGTYYWASGG</sequence>
<evidence type="ECO:0000313" key="2">
    <source>
        <dbReference type="Proteomes" id="UP000681722"/>
    </source>
</evidence>